<organism evidence="1 2">
    <name type="scientific">Defluviitalea saccharophila</name>
    <dbReference type="NCBI Taxonomy" id="879970"/>
    <lineage>
        <taxon>Bacteria</taxon>
        <taxon>Bacillati</taxon>
        <taxon>Bacillota</taxon>
        <taxon>Clostridia</taxon>
        <taxon>Lachnospirales</taxon>
        <taxon>Defluviitaleaceae</taxon>
        <taxon>Defluviitalea</taxon>
    </lineage>
</organism>
<dbReference type="Gene3D" id="3.30.110.170">
    <property type="entry name" value="Protein of unknown function (DUF541), domain 1"/>
    <property type="match status" value="1"/>
</dbReference>
<dbReference type="PANTHER" id="PTHR34387:SF1">
    <property type="entry name" value="PERIPLASMIC IMMUNOGENIC PROTEIN"/>
    <property type="match status" value="1"/>
</dbReference>
<name>A0ABZ2Y3Y9_9FIRM</name>
<keyword evidence="2" id="KW-1185">Reference proteome</keyword>
<protein>
    <submittedName>
        <fullName evidence="1">SIMPL domain-containing protein</fullName>
    </submittedName>
</protein>
<reference evidence="1 2" key="1">
    <citation type="submission" date="2023-03" db="EMBL/GenBank/DDBJ databases">
        <title>Novel Species.</title>
        <authorList>
            <person name="Ma S."/>
        </authorList>
    </citation>
    <scope>NUCLEOTIDE SEQUENCE [LARGE SCALE GENOMIC DNA]</scope>
    <source>
        <strain evidence="1 2">LIND6LT2</strain>
    </source>
</reference>
<dbReference type="Proteomes" id="UP001486565">
    <property type="component" value="Chromosome"/>
</dbReference>
<dbReference type="RefSeq" id="WP_341877041.1">
    <property type="nucleotide sequence ID" value="NZ_CP121687.1"/>
</dbReference>
<dbReference type="EMBL" id="CP121687">
    <property type="protein sequence ID" value="WZL70077.1"/>
    <property type="molecule type" value="Genomic_DNA"/>
</dbReference>
<gene>
    <name evidence="1" type="ORF">QBE51_00695</name>
</gene>
<dbReference type="InterPro" id="IPR052022">
    <property type="entry name" value="26kDa_periplasmic_antigen"/>
</dbReference>
<dbReference type="PANTHER" id="PTHR34387">
    <property type="entry name" value="SLR1258 PROTEIN"/>
    <property type="match status" value="1"/>
</dbReference>
<dbReference type="InterPro" id="IPR007497">
    <property type="entry name" value="SIMPL/DUF541"/>
</dbReference>
<dbReference type="Pfam" id="PF04402">
    <property type="entry name" value="SIMPL"/>
    <property type="match status" value="1"/>
</dbReference>
<dbReference type="Gene3D" id="3.30.70.2970">
    <property type="entry name" value="Protein of unknown function (DUF541), domain 2"/>
    <property type="match status" value="1"/>
</dbReference>
<evidence type="ECO:0000313" key="2">
    <source>
        <dbReference type="Proteomes" id="UP001486565"/>
    </source>
</evidence>
<evidence type="ECO:0000313" key="1">
    <source>
        <dbReference type="EMBL" id="WZL70077.1"/>
    </source>
</evidence>
<sequence>MKKLTKILSVTLIVAGLLTVGFTGRELFKAEPAMAALDSAKVNTITSRGEGVVKVKPDIAYITMGVRTENKDAKVAQTSNAEKMDKVIAALKKMGIEEKDIQTSNYSVYPQYDYEAKGAEKIVGYVVDNTVMITVRDILKVGDVLDIGVAEGANVSNGIQFSISDTEKYYQEALKLAVKNARGKAEAMGEAIGVTLKNPSSIVEQSSGGSNIIYADRGVGIEAAKMASTPISTGELDVRAMVEVSYQY</sequence>
<proteinExistence type="predicted"/>
<accession>A0ABZ2Y3Y9</accession>